<gene>
    <name evidence="2" type="ORF">FKW77_006488</name>
</gene>
<feature type="compositionally biased region" description="Basic and acidic residues" evidence="1">
    <location>
        <begin position="443"/>
        <end position="470"/>
    </location>
</feature>
<feature type="compositionally biased region" description="Polar residues" evidence="1">
    <location>
        <begin position="575"/>
        <end position="588"/>
    </location>
</feature>
<dbReference type="OrthoDB" id="3525976at2759"/>
<evidence type="ECO:0000313" key="2">
    <source>
        <dbReference type="EMBL" id="QDS75606.1"/>
    </source>
</evidence>
<evidence type="ECO:0000313" key="3">
    <source>
        <dbReference type="Proteomes" id="UP000316270"/>
    </source>
</evidence>
<keyword evidence="3" id="KW-1185">Reference proteome</keyword>
<feature type="region of interest" description="Disordered" evidence="1">
    <location>
        <begin position="422"/>
        <end position="688"/>
    </location>
</feature>
<dbReference type="AlphaFoldDB" id="A0A517LJ67"/>
<sequence>MAANYKVLQWNHFPRWQMSRDFMEKYKIDTLTIFPGVVNQELVDPVQGKKGKAKAKKAYNIMMSTGAVPKDGSRGSKSLKSTKVDATGVALKGSEPQLKTDEAGKPIKESDSDWARGLNNNMPEPVPYPDRMVVLKDTNLYEALKYVRPGHFLTPSETIPENIKQLPNARIVAFDIVPAKQQRLTIAQIARFQFSATSPKEHSRHILNNIWTHLLKGDHVTCQLAYRSKTTPKGYDFEWIWKNCVHLRPDVLQRALPSSTRLALGPLTNGNEVTWLVVPRNNIIDYMRRWKARQQEQNVLLEAGRGMLPKEERKAVKKELKAQLRAGKSNSEAKMSFSPMAMSVARLSINRRVDDILFKYEKLVKKIRAYIWTKYGRDRLMTRDEKQIVKKILHMESVDNFKFTPRPLIEPRTSKYAKLEAAIKRQSRWPPSEDDEKRRRRERAFSNRDASVVHEESNDEDTIKPTKYEEESAEDFAQERIETLRQGAQKDWEEDDPLNSLSDHKLFKADETPNGPGRRPDVFEHAGSPRTGLLSFMSKLETAESEKSPITRHDSERPPFTMRADEKDFKIKSSRLPSQATSRPSQDQPEIGPRNKPLKPYSNSNSPTSHDDFGDNASTFHNLDIAPFLPNRGFGSDPLENDQYMPSLRRPASPLDSNLRRKSARAPTKAPSKRKEVDEFAFAQKGKPKGSAKQLMLKAFKMDFAAAGKD</sequence>
<feature type="compositionally biased region" description="Basic and acidic residues" evidence="1">
    <location>
        <begin position="477"/>
        <end position="491"/>
    </location>
</feature>
<reference evidence="2 3" key="1">
    <citation type="submission" date="2019-07" db="EMBL/GenBank/DDBJ databases">
        <title>Finished genome of Venturia effusa.</title>
        <authorList>
            <person name="Young C.A."/>
            <person name="Cox M.P."/>
            <person name="Ganley A.R.D."/>
            <person name="David W.J."/>
        </authorList>
    </citation>
    <scope>NUCLEOTIDE SEQUENCE [LARGE SCALE GENOMIC DNA]</scope>
    <source>
        <strain evidence="3">albino</strain>
    </source>
</reference>
<feature type="region of interest" description="Disordered" evidence="1">
    <location>
        <begin position="93"/>
        <end position="122"/>
    </location>
</feature>
<feature type="compositionally biased region" description="Basic and acidic residues" evidence="1">
    <location>
        <begin position="541"/>
        <end position="571"/>
    </location>
</feature>
<dbReference type="Proteomes" id="UP000316270">
    <property type="component" value="Chromosome 13"/>
</dbReference>
<feature type="compositionally biased region" description="Basic and acidic residues" evidence="1">
    <location>
        <begin position="98"/>
        <end position="114"/>
    </location>
</feature>
<name>A0A517LJ67_9PEZI</name>
<evidence type="ECO:0000256" key="1">
    <source>
        <dbReference type="SAM" id="MobiDB-lite"/>
    </source>
</evidence>
<accession>A0A517LJ67</accession>
<dbReference type="EMBL" id="CP042197">
    <property type="protein sequence ID" value="QDS75606.1"/>
    <property type="molecule type" value="Genomic_DNA"/>
</dbReference>
<organism evidence="2 3">
    <name type="scientific">Venturia effusa</name>
    <dbReference type="NCBI Taxonomy" id="50376"/>
    <lineage>
        <taxon>Eukaryota</taxon>
        <taxon>Fungi</taxon>
        <taxon>Dikarya</taxon>
        <taxon>Ascomycota</taxon>
        <taxon>Pezizomycotina</taxon>
        <taxon>Dothideomycetes</taxon>
        <taxon>Pleosporomycetidae</taxon>
        <taxon>Venturiales</taxon>
        <taxon>Venturiaceae</taxon>
        <taxon>Venturia</taxon>
    </lineage>
</organism>
<protein>
    <submittedName>
        <fullName evidence="2">Uncharacterized protein</fullName>
    </submittedName>
</protein>
<proteinExistence type="predicted"/>
<feature type="compositionally biased region" description="Basic and acidic residues" evidence="1">
    <location>
        <begin position="502"/>
        <end position="511"/>
    </location>
</feature>